<gene>
    <name evidence="2" type="ORF">OTK00_000524</name>
</gene>
<keyword evidence="1" id="KW-1133">Transmembrane helix</keyword>
<feature type="transmembrane region" description="Helical" evidence="1">
    <location>
        <begin position="207"/>
        <end position="227"/>
    </location>
</feature>
<dbReference type="RefSeq" id="WP_045170348.1">
    <property type="nucleotide sequence ID" value="NZ_CP113865.1"/>
</dbReference>
<sequence>MTNVLKYEFKRLLSRKEFFIVMVIAFFYISVDFVYHSVKLINAPFFELPSAYQMWILYNKVGGQWGQVFVFFLLPLFAAIPYSDSYLEDKKTGVINFIVTRCDRRLYLFCKGIAVFFSGFIVVFVPLFINQILCLCLLPVYSPSENVFNHPTYNAYQFLSTVQLPKLHSLNPYLHNLFYMLLNSMFAGIIALLSYSISFLKKMNRYLVVILVFLFCLIENVVGKLISSSTTFSIIDYLHIFSFSFEITNYLYFLIFMLVLIFVSLFIIKLEYSKDDV</sequence>
<evidence type="ECO:0000313" key="2">
    <source>
        <dbReference type="EMBL" id="WAM34340.1"/>
    </source>
</evidence>
<protein>
    <recommendedName>
        <fullName evidence="4">ABC-2 family transporter protein</fullName>
    </recommendedName>
</protein>
<feature type="transmembrane region" description="Helical" evidence="1">
    <location>
        <begin position="18"/>
        <end position="38"/>
    </location>
</feature>
<keyword evidence="3" id="KW-1185">Reference proteome</keyword>
<feature type="transmembrane region" description="Helical" evidence="1">
    <location>
        <begin position="64"/>
        <end position="82"/>
    </location>
</feature>
<dbReference type="Proteomes" id="UP001164909">
    <property type="component" value="Chromosome"/>
</dbReference>
<evidence type="ECO:0000256" key="1">
    <source>
        <dbReference type="SAM" id="Phobius"/>
    </source>
</evidence>
<keyword evidence="1" id="KW-0472">Membrane</keyword>
<reference evidence="2" key="1">
    <citation type="submission" date="2022-12" db="EMBL/GenBank/DDBJ databases">
        <authorList>
            <person name="Bing R.G."/>
            <person name="Willard D.J."/>
            <person name="Manesh M.J.H."/>
            <person name="Laemthong T."/>
            <person name="Crosby J.R."/>
            <person name="Kelly R.M."/>
        </authorList>
    </citation>
    <scope>NUCLEOTIDE SEQUENCE</scope>
    <source>
        <strain evidence="2">DSM 8990</strain>
    </source>
</reference>
<accession>A0ABY7BP83</accession>
<feature type="transmembrane region" description="Helical" evidence="1">
    <location>
        <begin position="113"/>
        <end position="141"/>
    </location>
</feature>
<proteinExistence type="predicted"/>
<evidence type="ECO:0008006" key="4">
    <source>
        <dbReference type="Google" id="ProtNLM"/>
    </source>
</evidence>
<evidence type="ECO:0000313" key="3">
    <source>
        <dbReference type="Proteomes" id="UP001164909"/>
    </source>
</evidence>
<feature type="transmembrane region" description="Helical" evidence="1">
    <location>
        <begin position="177"/>
        <end position="195"/>
    </location>
</feature>
<name>A0ABY7BP83_9FIRM</name>
<dbReference type="EMBL" id="CP113865">
    <property type="protein sequence ID" value="WAM34340.1"/>
    <property type="molecule type" value="Genomic_DNA"/>
</dbReference>
<feature type="transmembrane region" description="Helical" evidence="1">
    <location>
        <begin position="247"/>
        <end position="268"/>
    </location>
</feature>
<organism evidence="2 3">
    <name type="scientific">Caldicellulosiruptor morganii</name>
    <dbReference type="NCBI Taxonomy" id="1387555"/>
    <lineage>
        <taxon>Bacteria</taxon>
        <taxon>Bacillati</taxon>
        <taxon>Bacillota</taxon>
        <taxon>Bacillota incertae sedis</taxon>
        <taxon>Caldicellulosiruptorales</taxon>
        <taxon>Caldicellulosiruptoraceae</taxon>
        <taxon>Caldicellulosiruptor</taxon>
    </lineage>
</organism>
<keyword evidence="1" id="KW-0812">Transmembrane</keyword>